<sequence length="66" mass="7038">MSSDQPEALSRSRVEASFFAVPKDPSKPSGSAGAEILALEMKVVFLSKTLSYWQEPSSSSSSSLNV</sequence>
<organism evidence="1 2">
    <name type="scientific">Coccomyxa subellipsoidea (strain C-169)</name>
    <name type="common">Green microalga</name>
    <dbReference type="NCBI Taxonomy" id="574566"/>
    <lineage>
        <taxon>Eukaryota</taxon>
        <taxon>Viridiplantae</taxon>
        <taxon>Chlorophyta</taxon>
        <taxon>core chlorophytes</taxon>
        <taxon>Trebouxiophyceae</taxon>
        <taxon>Trebouxiophyceae incertae sedis</taxon>
        <taxon>Coccomyxaceae</taxon>
        <taxon>Coccomyxa</taxon>
        <taxon>Coccomyxa subellipsoidea</taxon>
    </lineage>
</organism>
<accession>I0Z0Y0</accession>
<name>I0Z0Y0_COCSC</name>
<dbReference type="Proteomes" id="UP000007264">
    <property type="component" value="Unassembled WGS sequence"/>
</dbReference>
<evidence type="ECO:0000313" key="2">
    <source>
        <dbReference type="Proteomes" id="UP000007264"/>
    </source>
</evidence>
<gene>
    <name evidence="1" type="ORF">COCSUDRAFT_33028</name>
</gene>
<dbReference type="RefSeq" id="XP_005648843.1">
    <property type="nucleotide sequence ID" value="XM_005648786.1"/>
</dbReference>
<protein>
    <submittedName>
        <fullName evidence="1">Uncharacterized protein</fullName>
    </submittedName>
</protein>
<dbReference type="GeneID" id="17042297"/>
<dbReference type="KEGG" id="csl:COCSUDRAFT_33028"/>
<proteinExistence type="predicted"/>
<dbReference type="EMBL" id="AGSI01000006">
    <property type="protein sequence ID" value="EIE24299.1"/>
    <property type="molecule type" value="Genomic_DNA"/>
</dbReference>
<keyword evidence="2" id="KW-1185">Reference proteome</keyword>
<evidence type="ECO:0000313" key="1">
    <source>
        <dbReference type="EMBL" id="EIE24299.1"/>
    </source>
</evidence>
<reference evidence="1 2" key="1">
    <citation type="journal article" date="2012" name="Genome Biol.">
        <title>The genome of the polar eukaryotic microalga coccomyxa subellipsoidea reveals traits of cold adaptation.</title>
        <authorList>
            <person name="Blanc G."/>
            <person name="Agarkova I."/>
            <person name="Grimwood J."/>
            <person name="Kuo A."/>
            <person name="Brueggeman A."/>
            <person name="Dunigan D."/>
            <person name="Gurnon J."/>
            <person name="Ladunga I."/>
            <person name="Lindquist E."/>
            <person name="Lucas S."/>
            <person name="Pangilinan J."/>
            <person name="Proschold T."/>
            <person name="Salamov A."/>
            <person name="Schmutz J."/>
            <person name="Weeks D."/>
            <person name="Yamada T."/>
            <person name="Claverie J.M."/>
            <person name="Grigoriev I."/>
            <person name="Van Etten J."/>
            <person name="Lomsadze A."/>
            <person name="Borodovsky M."/>
        </authorList>
    </citation>
    <scope>NUCLEOTIDE SEQUENCE [LARGE SCALE GENOMIC DNA]</scope>
    <source>
        <strain evidence="1 2">C-169</strain>
    </source>
</reference>
<comment type="caution">
    <text evidence="1">The sequence shown here is derived from an EMBL/GenBank/DDBJ whole genome shotgun (WGS) entry which is preliminary data.</text>
</comment>
<dbReference type="AlphaFoldDB" id="I0Z0Y0"/>